<organism evidence="1 2">
    <name type="scientific">Geobacillus jurassicus</name>
    <dbReference type="NCBI Taxonomy" id="235932"/>
    <lineage>
        <taxon>Bacteria</taxon>
        <taxon>Bacillati</taxon>
        <taxon>Bacillota</taxon>
        <taxon>Bacilli</taxon>
        <taxon>Bacillales</taxon>
        <taxon>Anoxybacillaceae</taxon>
        <taxon>Geobacillus</taxon>
    </lineage>
</organism>
<reference evidence="1 2" key="1">
    <citation type="submission" date="2024-09" db="EMBL/GenBank/DDBJ databases">
        <authorList>
            <person name="Sun Q."/>
            <person name="Mori K."/>
        </authorList>
    </citation>
    <scope>NUCLEOTIDE SEQUENCE [LARGE SCALE GENOMIC DNA]</scope>
    <source>
        <strain evidence="1 2">CCM 7224</strain>
    </source>
</reference>
<accession>A0ABV6GRJ8</accession>
<keyword evidence="2" id="KW-1185">Reference proteome</keyword>
<evidence type="ECO:0000313" key="1">
    <source>
        <dbReference type="EMBL" id="MFC0297117.1"/>
    </source>
</evidence>
<evidence type="ECO:0000313" key="2">
    <source>
        <dbReference type="Proteomes" id="UP001589785"/>
    </source>
</evidence>
<dbReference type="Proteomes" id="UP001589785">
    <property type="component" value="Unassembled WGS sequence"/>
</dbReference>
<comment type="caution">
    <text evidence="1">The sequence shown here is derived from an EMBL/GenBank/DDBJ whole genome shotgun (WGS) entry which is preliminary data.</text>
</comment>
<protein>
    <submittedName>
        <fullName evidence="1">Uncharacterized protein</fullName>
    </submittedName>
</protein>
<name>A0ABV6GRJ8_9BACL</name>
<sequence>MSKKKEAEKEAVATADNMEDMQPLVYIGPSLPGGLLTRYTIFSNGIPTHLQGYCEKCPSLKQLFVPPERLALAENNLKDPASAESVFYRETVDFFRKG</sequence>
<gene>
    <name evidence="1" type="ORF">ACFFHQ_06520</name>
</gene>
<proteinExistence type="predicted"/>
<dbReference type="EMBL" id="JBHLVN010000029">
    <property type="protein sequence ID" value="MFC0297117.1"/>
    <property type="molecule type" value="Genomic_DNA"/>
</dbReference>
<dbReference type="RefSeq" id="WP_066231529.1">
    <property type="nucleotide sequence ID" value="NZ_JBHLVN010000029.1"/>
</dbReference>